<organism evidence="1 2">
    <name type="scientific">Pirellulimonas nuda</name>
    <dbReference type="NCBI Taxonomy" id="2528009"/>
    <lineage>
        <taxon>Bacteria</taxon>
        <taxon>Pseudomonadati</taxon>
        <taxon>Planctomycetota</taxon>
        <taxon>Planctomycetia</taxon>
        <taxon>Pirellulales</taxon>
        <taxon>Lacipirellulaceae</taxon>
        <taxon>Pirellulimonas</taxon>
    </lineage>
</organism>
<dbReference type="AlphaFoldDB" id="A0A518DJJ6"/>
<evidence type="ECO:0000313" key="1">
    <source>
        <dbReference type="EMBL" id="QDU91647.1"/>
    </source>
</evidence>
<protein>
    <submittedName>
        <fullName evidence="1">Uncharacterized protein</fullName>
    </submittedName>
</protein>
<proteinExistence type="predicted"/>
<sequence length="57" mass="6631">MPEIIENDTHDEVIQEVRRIKEVLAEPMDFDIDRILADARVRQCEGGRTVVRAPVRE</sequence>
<dbReference type="RefSeq" id="WP_197527144.1">
    <property type="nucleotide sequence ID" value="NZ_CP036291.1"/>
</dbReference>
<accession>A0A518DJJ6</accession>
<name>A0A518DJJ6_9BACT</name>
<dbReference type="Proteomes" id="UP000317429">
    <property type="component" value="Chromosome"/>
</dbReference>
<gene>
    <name evidence="1" type="ORF">Pla175_50770</name>
</gene>
<reference evidence="1 2" key="1">
    <citation type="submission" date="2019-02" db="EMBL/GenBank/DDBJ databases">
        <title>Deep-cultivation of Planctomycetes and their phenomic and genomic characterization uncovers novel biology.</title>
        <authorList>
            <person name="Wiegand S."/>
            <person name="Jogler M."/>
            <person name="Boedeker C."/>
            <person name="Pinto D."/>
            <person name="Vollmers J."/>
            <person name="Rivas-Marin E."/>
            <person name="Kohn T."/>
            <person name="Peeters S.H."/>
            <person name="Heuer A."/>
            <person name="Rast P."/>
            <person name="Oberbeckmann S."/>
            <person name="Bunk B."/>
            <person name="Jeske O."/>
            <person name="Meyerdierks A."/>
            <person name="Storesund J.E."/>
            <person name="Kallscheuer N."/>
            <person name="Luecker S."/>
            <person name="Lage O.M."/>
            <person name="Pohl T."/>
            <person name="Merkel B.J."/>
            <person name="Hornburger P."/>
            <person name="Mueller R.-W."/>
            <person name="Bruemmer F."/>
            <person name="Labrenz M."/>
            <person name="Spormann A.M."/>
            <person name="Op den Camp H."/>
            <person name="Overmann J."/>
            <person name="Amann R."/>
            <person name="Jetten M.S.M."/>
            <person name="Mascher T."/>
            <person name="Medema M.H."/>
            <person name="Devos D.P."/>
            <person name="Kaster A.-K."/>
            <person name="Ovreas L."/>
            <person name="Rohde M."/>
            <person name="Galperin M.Y."/>
            <person name="Jogler C."/>
        </authorList>
    </citation>
    <scope>NUCLEOTIDE SEQUENCE [LARGE SCALE GENOMIC DNA]</scope>
    <source>
        <strain evidence="1 2">Pla175</strain>
    </source>
</reference>
<evidence type="ECO:0000313" key="2">
    <source>
        <dbReference type="Proteomes" id="UP000317429"/>
    </source>
</evidence>
<dbReference type="KEGG" id="pnd:Pla175_50770"/>
<keyword evidence="2" id="KW-1185">Reference proteome</keyword>
<dbReference type="EMBL" id="CP036291">
    <property type="protein sequence ID" value="QDU91647.1"/>
    <property type="molecule type" value="Genomic_DNA"/>
</dbReference>